<feature type="compositionally biased region" description="Basic residues" evidence="7">
    <location>
        <begin position="111"/>
        <end position="121"/>
    </location>
</feature>
<dbReference type="GeneID" id="110768409"/>
<evidence type="ECO:0000256" key="7">
    <source>
        <dbReference type="SAM" id="MobiDB-lite"/>
    </source>
</evidence>
<comment type="subcellular location">
    <subcellularLocation>
        <location evidence="1 6">Nucleus</location>
    </subcellularLocation>
</comment>
<protein>
    <recommendedName>
        <fullName evidence="6">Transcription repressor</fullName>
    </recommendedName>
    <alternativeName>
        <fullName evidence="6">Ovate family protein</fullName>
    </alternativeName>
</protein>
<dbReference type="Proteomes" id="UP000515124">
    <property type="component" value="Unplaced"/>
</dbReference>
<dbReference type="NCBIfam" id="TIGR01568">
    <property type="entry name" value="A_thal_3678"/>
    <property type="match status" value="1"/>
</dbReference>
<keyword evidence="9" id="KW-1185">Reference proteome</keyword>
<accession>A0A6P5TL36</accession>
<dbReference type="InterPro" id="IPR006458">
    <property type="entry name" value="Ovate_C"/>
</dbReference>
<evidence type="ECO:0000256" key="5">
    <source>
        <dbReference type="ARBA" id="ARBA00023242"/>
    </source>
</evidence>
<feature type="compositionally biased region" description="Basic and acidic residues" evidence="7">
    <location>
        <begin position="303"/>
        <end position="318"/>
    </location>
</feature>
<dbReference type="GO" id="GO:0003677">
    <property type="term" value="F:DNA binding"/>
    <property type="evidence" value="ECO:0007669"/>
    <property type="project" value="InterPro"/>
</dbReference>
<dbReference type="Pfam" id="PF04844">
    <property type="entry name" value="Ovate"/>
    <property type="match status" value="1"/>
</dbReference>
<feature type="region of interest" description="Disordered" evidence="7">
    <location>
        <begin position="18"/>
        <end position="70"/>
    </location>
</feature>
<evidence type="ECO:0000313" key="9">
    <source>
        <dbReference type="Proteomes" id="UP000515124"/>
    </source>
</evidence>
<evidence type="ECO:0000256" key="4">
    <source>
        <dbReference type="ARBA" id="ARBA00023163"/>
    </source>
</evidence>
<dbReference type="RefSeq" id="XP_021827832.1">
    <property type="nucleotide sequence ID" value="XM_021972140.1"/>
</dbReference>
<feature type="region of interest" description="Disordered" evidence="7">
    <location>
        <begin position="85"/>
        <end position="130"/>
    </location>
</feature>
<keyword evidence="3 6" id="KW-0805">Transcription regulation</keyword>
<gene>
    <name evidence="10" type="primary">LOC110768409</name>
</gene>
<organism evidence="9 10">
    <name type="scientific">Prunus avium</name>
    <name type="common">Cherry</name>
    <name type="synonym">Cerasus avium</name>
    <dbReference type="NCBI Taxonomy" id="42229"/>
    <lineage>
        <taxon>Eukaryota</taxon>
        <taxon>Viridiplantae</taxon>
        <taxon>Streptophyta</taxon>
        <taxon>Embryophyta</taxon>
        <taxon>Tracheophyta</taxon>
        <taxon>Spermatophyta</taxon>
        <taxon>Magnoliopsida</taxon>
        <taxon>eudicotyledons</taxon>
        <taxon>Gunneridae</taxon>
        <taxon>Pentapetalae</taxon>
        <taxon>rosids</taxon>
        <taxon>fabids</taxon>
        <taxon>Rosales</taxon>
        <taxon>Rosaceae</taxon>
        <taxon>Amygdaloideae</taxon>
        <taxon>Amygdaleae</taxon>
        <taxon>Prunus</taxon>
    </lineage>
</organism>
<dbReference type="GO" id="GO:0045892">
    <property type="term" value="P:negative regulation of DNA-templated transcription"/>
    <property type="evidence" value="ECO:0007669"/>
    <property type="project" value="UniProtKB-UniRule"/>
</dbReference>
<feature type="compositionally biased region" description="Polar residues" evidence="7">
    <location>
        <begin position="152"/>
        <end position="166"/>
    </location>
</feature>
<proteinExistence type="predicted"/>
<keyword evidence="4 6" id="KW-0804">Transcription</keyword>
<feature type="region of interest" description="Disordered" evidence="7">
    <location>
        <begin position="273"/>
        <end position="336"/>
    </location>
</feature>
<reference evidence="10" key="1">
    <citation type="submission" date="2025-08" db="UniProtKB">
        <authorList>
            <consortium name="RefSeq"/>
        </authorList>
    </citation>
    <scope>IDENTIFICATION</scope>
</reference>
<keyword evidence="2 6" id="KW-0678">Repressor</keyword>
<feature type="domain" description="OVATE" evidence="8">
    <location>
        <begin position="376"/>
        <end position="435"/>
    </location>
</feature>
<evidence type="ECO:0000256" key="2">
    <source>
        <dbReference type="ARBA" id="ARBA00022491"/>
    </source>
</evidence>
<dbReference type="GO" id="GO:0005634">
    <property type="term" value="C:nucleus"/>
    <property type="evidence" value="ECO:0007669"/>
    <property type="project" value="UniProtKB-SubCell"/>
</dbReference>
<evidence type="ECO:0000313" key="10">
    <source>
        <dbReference type="RefSeq" id="XP_021827832.1"/>
    </source>
</evidence>
<feature type="compositionally biased region" description="Polar residues" evidence="7">
    <location>
        <begin position="90"/>
        <end position="103"/>
    </location>
</feature>
<evidence type="ECO:0000256" key="6">
    <source>
        <dbReference type="RuleBase" id="RU367028"/>
    </source>
</evidence>
<dbReference type="PANTHER" id="PTHR33057">
    <property type="entry name" value="TRANSCRIPTION REPRESSOR OFP7-RELATED"/>
    <property type="match status" value="1"/>
</dbReference>
<dbReference type="PANTHER" id="PTHR33057:SF151">
    <property type="entry name" value="TRANSCRIPTION REPRESSOR OFP1"/>
    <property type="match status" value="1"/>
</dbReference>
<dbReference type="PROSITE" id="PS51754">
    <property type="entry name" value="OVATE"/>
    <property type="match status" value="1"/>
</dbReference>
<evidence type="ECO:0000259" key="8">
    <source>
        <dbReference type="PROSITE" id="PS51754"/>
    </source>
</evidence>
<evidence type="ECO:0000256" key="3">
    <source>
        <dbReference type="ARBA" id="ARBA00023015"/>
    </source>
</evidence>
<dbReference type="KEGG" id="pavi:110768409"/>
<dbReference type="InterPro" id="IPR025830">
    <property type="entry name" value="DNA_bnd_dom_ovate"/>
</dbReference>
<dbReference type="AlphaFoldDB" id="A0A6P5TL36"/>
<feature type="region of interest" description="Disordered" evidence="7">
    <location>
        <begin position="152"/>
        <end position="180"/>
    </location>
</feature>
<dbReference type="InterPro" id="IPR038933">
    <property type="entry name" value="Ovate"/>
</dbReference>
<evidence type="ECO:0000256" key="1">
    <source>
        <dbReference type="ARBA" id="ARBA00004123"/>
    </source>
</evidence>
<keyword evidence="5 6" id="KW-0539">Nucleus</keyword>
<comment type="function">
    <text evidence="6">Transcriptional repressor that regulates multiple aspects of plant growth and development.</text>
</comment>
<dbReference type="Pfam" id="PF13724">
    <property type="entry name" value="DNA_binding_2"/>
    <property type="match status" value="1"/>
</dbReference>
<feature type="compositionally biased region" description="Polar residues" evidence="7">
    <location>
        <begin position="319"/>
        <end position="332"/>
    </location>
</feature>
<sequence length="442" mass="49851">MGNHKFRLSDMMPNAWFHKLKDMSKPRKNPNSPHHSKKKTQQQQKSTFASTAKFTEPSKPKQQLPHQCLPRQSYYFTRELASPAPGHRFCSSSPTNPKASDTNFPDPPPKKPSKQKPKKRITSLPSDPHLVTSSVSAGCGCRATIESVWTKSDSPPELWSSSTFDSSPEPESHDEDDGELELHEPEFRCDRVLATETFDGMVSMSSSCAAYVADSEEKDVVIDVDKASLSMKLSDVKLSDMADDGLYSFSELELAPIITKPPKFSEMVRDVKKKKETKEPSRCRRSSAKFQDRNAHGSLSVKVAKEESKSTKTIKEQRTASSVRRVSSNATSPGVRLRMNSPRIANRKINQANLSRRSVSSNSSSKRRSLSESFAIIKSSFDPQRDFRESMVEMIMENNIKASKDLEDLLACYLSLNSDEYHELIIKVFKQIWFDLTDLRSK</sequence>
<name>A0A6P5TL36_PRUAV</name>